<dbReference type="EMBL" id="RAQQ01000015">
    <property type="protein sequence ID" value="RKF25506.1"/>
    <property type="molecule type" value="Genomic_DNA"/>
</dbReference>
<evidence type="ECO:0000313" key="4">
    <source>
        <dbReference type="Proteomes" id="UP000285744"/>
    </source>
</evidence>
<dbReference type="PANTHER" id="PTHR30461">
    <property type="entry name" value="DNA-INVERTASE FROM LAMBDOID PROPHAGE"/>
    <property type="match status" value="1"/>
</dbReference>
<feature type="domain" description="Recombinase" evidence="2">
    <location>
        <begin position="204"/>
        <end position="312"/>
    </location>
</feature>
<comment type="caution">
    <text evidence="3">The sequence shown here is derived from an EMBL/GenBank/DDBJ whole genome shotgun (WGS) entry which is preliminary data.</text>
</comment>
<dbReference type="GO" id="GO:0003677">
    <property type="term" value="F:DNA binding"/>
    <property type="evidence" value="ECO:0007669"/>
    <property type="project" value="InterPro"/>
</dbReference>
<dbReference type="GO" id="GO:0000150">
    <property type="term" value="F:DNA strand exchange activity"/>
    <property type="evidence" value="ECO:0007669"/>
    <property type="project" value="InterPro"/>
</dbReference>
<reference evidence="3 4" key="1">
    <citation type="journal article" date="2018" name="Int. J. Syst. Evol. Microbiol.">
        <title>Micromonospora globbae sp. nov., an endophytic actinomycete isolated from roots of Globba winitii C. H. Wright.</title>
        <authorList>
            <person name="Kuncharoen N."/>
            <person name="Pittayakhajonwut P."/>
            <person name="Tanasupawat S."/>
        </authorList>
    </citation>
    <scope>NUCLEOTIDE SEQUENCE [LARGE SCALE GENOMIC DNA]</scope>
    <source>
        <strain evidence="3 4">WPS1-2</strain>
    </source>
</reference>
<protein>
    <submittedName>
        <fullName evidence="3">Recombinase family protein</fullName>
    </submittedName>
</protein>
<sequence length="520" mass="58758">MVRRKARAGNRGRFDSKDALLAGGVEVRALRYQRASQDKKEQGKSVHDQGVLNLAEITKRSWTDAGSFTDNHRSASRRATKEREQFELLIEQIRAGKGDVLVVWEISRKERDLAVFVKIRDMCYEVGLYFWLVGGVLYDLRDKNDRMMLGFQAVQAEWMADSIRDNVLRGIVGAAEAGRPHGKITYGYRRIYDQRTKALLRQEPDTEARTAVAADGTVTEYSHAQVVRDNFRKISEGMPLTVREAELNRLGIPASQGGIWRRGILRKQLMNPAYIGKRVLRGEIVGDGIWPPLVNEETYWSVVRMLGDPSRTTTRPARAVHLLSYIVRCGVCGGPLSSQRLNRHGWTGQVYSCLHKRCTAVKAEFLDEYVQRTVVAWLSRPDVHDILTAASATDEEVAHARAEAQRLRGELEDWRKLGEEGEVTAIAYARAEKGLLAQIAEHEQCAADAGIPAVLRGRIGDQAVQAWQDLGDDIPVKREIIRLVADIKLLRAGFKGERRTFGRHRLDWRWKFGPQDQQAA</sequence>
<dbReference type="CDD" id="cd00338">
    <property type="entry name" value="Ser_Recombinase"/>
    <property type="match status" value="1"/>
</dbReference>
<dbReference type="InterPro" id="IPR011109">
    <property type="entry name" value="DNA_bind_recombinase_dom"/>
</dbReference>
<dbReference type="InterPro" id="IPR038109">
    <property type="entry name" value="DNA_bind_recomb_sf"/>
</dbReference>
<dbReference type="InterPro" id="IPR050639">
    <property type="entry name" value="SSR_resolvase"/>
</dbReference>
<dbReference type="InterPro" id="IPR036162">
    <property type="entry name" value="Resolvase-like_N_sf"/>
</dbReference>
<evidence type="ECO:0000256" key="1">
    <source>
        <dbReference type="SAM" id="Coils"/>
    </source>
</evidence>
<dbReference type="PANTHER" id="PTHR30461:SF23">
    <property type="entry name" value="DNA RECOMBINASE-RELATED"/>
    <property type="match status" value="1"/>
</dbReference>
<dbReference type="AlphaFoldDB" id="A0A420EXL7"/>
<dbReference type="InterPro" id="IPR006119">
    <property type="entry name" value="Resolv_N"/>
</dbReference>
<dbReference type="Pfam" id="PF07508">
    <property type="entry name" value="Recombinase"/>
    <property type="match status" value="1"/>
</dbReference>
<name>A0A420EXL7_9ACTN</name>
<dbReference type="Pfam" id="PF00239">
    <property type="entry name" value="Resolvase"/>
    <property type="match status" value="1"/>
</dbReference>
<dbReference type="Gene3D" id="3.40.50.1390">
    <property type="entry name" value="Resolvase, N-terminal catalytic domain"/>
    <property type="match status" value="1"/>
</dbReference>
<evidence type="ECO:0000259" key="2">
    <source>
        <dbReference type="PROSITE" id="PS51737"/>
    </source>
</evidence>
<dbReference type="PROSITE" id="PS51737">
    <property type="entry name" value="RECOMBINASE_DNA_BIND"/>
    <property type="match status" value="1"/>
</dbReference>
<keyword evidence="1" id="KW-0175">Coiled coil</keyword>
<dbReference type="SUPFAM" id="SSF53041">
    <property type="entry name" value="Resolvase-like"/>
    <property type="match status" value="1"/>
</dbReference>
<feature type="coiled-coil region" evidence="1">
    <location>
        <begin position="390"/>
        <end position="417"/>
    </location>
</feature>
<dbReference type="RefSeq" id="WP_120330214.1">
    <property type="nucleotide sequence ID" value="NZ_RAQQ01000015.1"/>
</dbReference>
<proteinExistence type="predicted"/>
<dbReference type="Gene3D" id="3.90.1750.20">
    <property type="entry name" value="Putative Large Serine Recombinase, Chain B, Domain 2"/>
    <property type="match status" value="1"/>
</dbReference>
<accession>A0A420EXL7</accession>
<dbReference type="Proteomes" id="UP000285744">
    <property type="component" value="Unassembled WGS sequence"/>
</dbReference>
<evidence type="ECO:0000313" key="3">
    <source>
        <dbReference type="EMBL" id="RKF25506.1"/>
    </source>
</evidence>
<dbReference type="SMART" id="SM00857">
    <property type="entry name" value="Resolvase"/>
    <property type="match status" value="1"/>
</dbReference>
<gene>
    <name evidence="3" type="ORF">D7I43_20825</name>
</gene>
<organism evidence="3 4">
    <name type="scientific">Micromonospora globbae</name>
    <dbReference type="NCBI Taxonomy" id="1894969"/>
    <lineage>
        <taxon>Bacteria</taxon>
        <taxon>Bacillati</taxon>
        <taxon>Actinomycetota</taxon>
        <taxon>Actinomycetes</taxon>
        <taxon>Micromonosporales</taxon>
        <taxon>Micromonosporaceae</taxon>
        <taxon>Micromonospora</taxon>
    </lineage>
</organism>
<dbReference type="OrthoDB" id="4500247at2"/>